<comment type="pathway">
    <text evidence="3">Amino-acid biosynthesis; ergothioneine biosynthesis.</text>
</comment>
<protein>
    <submittedName>
        <fullName evidence="6">Ergothioneine biosynthesis protein EgtB</fullName>
    </submittedName>
</protein>
<sequence length="390" mass="45914">MSLRERYFSIRDRTLAICKPLSIEDHLMQPIMDVSPPKWHLAHTTWFFESFILNKYVEGYVVFDERFPFYFNSYYQSMGERQERDKRGLLTRPTTEKIYAYREYVDEHMSELLKTPSDVISGLVEIGLNHEQQHQELLLTDIKYSLYSQPFHPVYSAEPLIQDARALPSESKEWISIPEGTYQIGHDEDGFAFDNECKRHTVYLHKYSISSSPITNGEFIEFIESGGYSQFQHWHDEGWAWVNRENAQLPLYWEKQGDAYMHFTLRGLEPVDPNAILQHVNYYEAAAYAAWRGGRLPTEAEWEVASEHFSWGDVWEWTNSAYLPYPGYQKPEGAIGEYNGKFMINQMVLRGASIATSPNHSRHTYRNFFHPHLQWQFSGMRLVKDETQKL</sequence>
<accession>A0A6L3ZKI4</accession>
<name>A0A6L3ZKI4_9FLAO</name>
<feature type="domain" description="Sulfatase-modifying factor enzyme-like" evidence="4">
    <location>
        <begin position="312"/>
        <end position="384"/>
    </location>
</feature>
<dbReference type="PANTHER" id="PTHR23150:SF36">
    <property type="entry name" value="HERCYNINE OXYGENASE"/>
    <property type="match status" value="1"/>
</dbReference>
<feature type="domain" description="DinB-like" evidence="5">
    <location>
        <begin position="11"/>
        <end position="134"/>
    </location>
</feature>
<dbReference type="InterPro" id="IPR042095">
    <property type="entry name" value="SUMF_sf"/>
</dbReference>
<evidence type="ECO:0000256" key="3">
    <source>
        <dbReference type="ARBA" id="ARBA00037882"/>
    </source>
</evidence>
<evidence type="ECO:0000313" key="7">
    <source>
        <dbReference type="Proteomes" id="UP000484164"/>
    </source>
</evidence>
<dbReference type="PANTHER" id="PTHR23150">
    <property type="entry name" value="SULFATASE MODIFYING FACTOR 1, 2"/>
    <property type="match status" value="1"/>
</dbReference>
<evidence type="ECO:0000313" key="6">
    <source>
        <dbReference type="EMBL" id="KAB2818058.1"/>
    </source>
</evidence>
<dbReference type="InterPro" id="IPR017806">
    <property type="entry name" value="EgtB"/>
</dbReference>
<keyword evidence="1" id="KW-0560">Oxidoreductase</keyword>
<dbReference type="InterPro" id="IPR016187">
    <property type="entry name" value="CTDL_fold"/>
</dbReference>
<evidence type="ECO:0000259" key="5">
    <source>
        <dbReference type="Pfam" id="PF12867"/>
    </source>
</evidence>
<dbReference type="RefSeq" id="WP_151692746.1">
    <property type="nucleotide sequence ID" value="NZ_BMGX01000002.1"/>
</dbReference>
<dbReference type="AlphaFoldDB" id="A0A6L3ZKI4"/>
<keyword evidence="7" id="KW-1185">Reference proteome</keyword>
<evidence type="ECO:0000259" key="4">
    <source>
        <dbReference type="Pfam" id="PF03781"/>
    </source>
</evidence>
<gene>
    <name evidence="6" type="ORF">F8C82_06555</name>
</gene>
<dbReference type="InterPro" id="IPR005532">
    <property type="entry name" value="SUMF_dom"/>
</dbReference>
<reference evidence="6 7" key="1">
    <citation type="submission" date="2019-10" db="EMBL/GenBank/DDBJ databases">
        <title>Genome sequence of Phaeocystidibacter marisrubri JCM30614 (type strain).</title>
        <authorList>
            <person name="Bowman J.P."/>
        </authorList>
    </citation>
    <scope>NUCLEOTIDE SEQUENCE [LARGE SCALE GENOMIC DNA]</scope>
    <source>
        <strain evidence="6 7">JCM 30614</strain>
    </source>
</reference>
<dbReference type="EMBL" id="WBVQ01000001">
    <property type="protein sequence ID" value="KAB2818058.1"/>
    <property type="molecule type" value="Genomic_DNA"/>
</dbReference>
<dbReference type="OrthoDB" id="9768004at2"/>
<dbReference type="GO" id="GO:0052699">
    <property type="term" value="P:ergothioneine biosynthetic process"/>
    <property type="evidence" value="ECO:0007669"/>
    <property type="project" value="InterPro"/>
</dbReference>
<dbReference type="InterPro" id="IPR051043">
    <property type="entry name" value="Sulfatase_Mod_Factor_Kinase"/>
</dbReference>
<feature type="domain" description="Sulfatase-modifying factor enzyme-like" evidence="4">
    <location>
        <begin position="172"/>
        <end position="306"/>
    </location>
</feature>
<evidence type="ECO:0000256" key="1">
    <source>
        <dbReference type="ARBA" id="ARBA00023002"/>
    </source>
</evidence>
<keyword evidence="2" id="KW-0408">Iron</keyword>
<dbReference type="Proteomes" id="UP000484164">
    <property type="component" value="Unassembled WGS sequence"/>
</dbReference>
<organism evidence="6 7">
    <name type="scientific">Phaeocystidibacter marisrubri</name>
    <dbReference type="NCBI Taxonomy" id="1577780"/>
    <lineage>
        <taxon>Bacteria</taxon>
        <taxon>Pseudomonadati</taxon>
        <taxon>Bacteroidota</taxon>
        <taxon>Flavobacteriia</taxon>
        <taxon>Flavobacteriales</taxon>
        <taxon>Phaeocystidibacteraceae</taxon>
        <taxon>Phaeocystidibacter</taxon>
    </lineage>
</organism>
<dbReference type="Gene3D" id="3.90.1580.10">
    <property type="entry name" value="paralog of FGE (formylglycine-generating enzyme)"/>
    <property type="match status" value="2"/>
</dbReference>
<evidence type="ECO:0000256" key="2">
    <source>
        <dbReference type="ARBA" id="ARBA00023004"/>
    </source>
</evidence>
<comment type="caution">
    <text evidence="6">The sequence shown here is derived from an EMBL/GenBank/DDBJ whole genome shotgun (WGS) entry which is preliminary data.</text>
</comment>
<dbReference type="SUPFAM" id="SSF56436">
    <property type="entry name" value="C-type lectin-like"/>
    <property type="match status" value="1"/>
</dbReference>
<dbReference type="Pfam" id="PF03781">
    <property type="entry name" value="FGE-sulfatase"/>
    <property type="match status" value="2"/>
</dbReference>
<dbReference type="Pfam" id="PF12867">
    <property type="entry name" value="DinB_2"/>
    <property type="match status" value="1"/>
</dbReference>
<dbReference type="NCBIfam" id="TIGR03440">
    <property type="entry name" value="egtB_TIGR03440"/>
    <property type="match status" value="1"/>
</dbReference>
<proteinExistence type="predicted"/>
<dbReference type="InterPro" id="IPR024775">
    <property type="entry name" value="DinB-like"/>
</dbReference>